<dbReference type="Proteomes" id="UP000196084">
    <property type="component" value="Unassembled WGS sequence"/>
</dbReference>
<protein>
    <submittedName>
        <fullName evidence="2">Uncharacterized protein</fullName>
    </submittedName>
</protein>
<sequence>MTAVGGAAAASTVVPTTTTATASESPVTVRIYPGPVPLHGWLHAGVTGMRSDWPEPYRDAMAAVEESLDRVLEYANAESRLEGLEISLERGAPVRFPLSDAPLSSEAVVPSLSTVLANFREQVRERNALSARTSHVLFCWSPLNFRVGYGGTLTPNAELGSRAGDGDNEDNSADRDEHVDGALTVANLGATEIWDSRPITRNMAIHETLHTFLSPEVADEVGGSPCDHDLGTAVRTGEDGRTMEVTPMATAYAGPDELGGGTRFHGRGCHDHGEFHRHDGLENVDEWTYTTEPSQATLEAVTRYLERTV</sequence>
<comment type="caution">
    <text evidence="2">The sequence shown here is derived from an EMBL/GenBank/DDBJ whole genome shotgun (WGS) entry which is preliminary data.</text>
</comment>
<reference evidence="2 3" key="1">
    <citation type="submission" date="2017-02" db="EMBL/GenBank/DDBJ databases">
        <title>Natronthermophilus aegyptiacus gen. nov.,sp. nov., an aerobic, extremely halophilic alkalithermophilic archaeon isolated from the athalassohaline Wadi An Natrun, Egypt.</title>
        <authorList>
            <person name="Zhao B."/>
        </authorList>
    </citation>
    <scope>NUCLEOTIDE SEQUENCE [LARGE SCALE GENOMIC DNA]</scope>
    <source>
        <strain evidence="2 3">CGMCC 1.3597</strain>
    </source>
</reference>
<evidence type="ECO:0000313" key="2">
    <source>
        <dbReference type="EMBL" id="OVE85233.1"/>
    </source>
</evidence>
<accession>A0A202EAC6</accession>
<feature type="region of interest" description="Disordered" evidence="1">
    <location>
        <begin position="156"/>
        <end position="175"/>
    </location>
</feature>
<name>A0A202EAC6_9EURY</name>
<feature type="region of interest" description="Disordered" evidence="1">
    <location>
        <begin position="1"/>
        <end position="23"/>
    </location>
</feature>
<organism evidence="2 3">
    <name type="scientific">Natronolimnobius baerhuensis</name>
    <dbReference type="NCBI Taxonomy" id="253108"/>
    <lineage>
        <taxon>Archaea</taxon>
        <taxon>Methanobacteriati</taxon>
        <taxon>Methanobacteriota</taxon>
        <taxon>Stenosarchaea group</taxon>
        <taxon>Halobacteria</taxon>
        <taxon>Halobacteriales</taxon>
        <taxon>Natrialbaceae</taxon>
        <taxon>Natronolimnobius</taxon>
    </lineage>
</organism>
<dbReference type="AlphaFoldDB" id="A0A202EAC6"/>
<proteinExistence type="predicted"/>
<keyword evidence="3" id="KW-1185">Reference proteome</keyword>
<gene>
    <name evidence="2" type="ORF">B2G88_11325</name>
</gene>
<evidence type="ECO:0000256" key="1">
    <source>
        <dbReference type="SAM" id="MobiDB-lite"/>
    </source>
</evidence>
<dbReference type="EMBL" id="MWPH01000002">
    <property type="protein sequence ID" value="OVE85233.1"/>
    <property type="molecule type" value="Genomic_DNA"/>
</dbReference>
<evidence type="ECO:0000313" key="3">
    <source>
        <dbReference type="Proteomes" id="UP000196084"/>
    </source>
</evidence>